<organism evidence="1 2">
    <name type="scientific">Linnemannia schmuckeri</name>
    <dbReference type="NCBI Taxonomy" id="64567"/>
    <lineage>
        <taxon>Eukaryota</taxon>
        <taxon>Fungi</taxon>
        <taxon>Fungi incertae sedis</taxon>
        <taxon>Mucoromycota</taxon>
        <taxon>Mortierellomycotina</taxon>
        <taxon>Mortierellomycetes</taxon>
        <taxon>Mortierellales</taxon>
        <taxon>Mortierellaceae</taxon>
        <taxon>Linnemannia</taxon>
    </lineage>
</organism>
<dbReference type="AlphaFoldDB" id="A0A9P5V5Z8"/>
<gene>
    <name evidence="1" type="ORF">BG015_002238</name>
</gene>
<sequence>MDEASHGLLPTALKPHAEKETLPHKLEVLLTKKECKVDKHGQTLVRRLLEFDPKKRLKMDKLPLRELFA</sequence>
<reference evidence="1" key="1">
    <citation type="journal article" date="2020" name="Fungal Divers.">
        <title>Resolving the Mortierellaceae phylogeny through synthesis of multi-gene phylogenetics and phylogenomics.</title>
        <authorList>
            <person name="Vandepol N."/>
            <person name="Liber J."/>
            <person name="Desiro A."/>
            <person name="Na H."/>
            <person name="Kennedy M."/>
            <person name="Barry K."/>
            <person name="Grigoriev I.V."/>
            <person name="Miller A.N."/>
            <person name="O'Donnell K."/>
            <person name="Stajich J.E."/>
            <person name="Bonito G."/>
        </authorList>
    </citation>
    <scope>NUCLEOTIDE SEQUENCE</scope>
    <source>
        <strain evidence="1">NRRL 6426</strain>
    </source>
</reference>
<evidence type="ECO:0000313" key="2">
    <source>
        <dbReference type="Proteomes" id="UP000748756"/>
    </source>
</evidence>
<dbReference type="EMBL" id="JAAAUQ010001433">
    <property type="protein sequence ID" value="KAF9138864.1"/>
    <property type="molecule type" value="Genomic_DNA"/>
</dbReference>
<dbReference type="Proteomes" id="UP000748756">
    <property type="component" value="Unassembled WGS sequence"/>
</dbReference>
<name>A0A9P5V5Z8_9FUNG</name>
<comment type="caution">
    <text evidence="1">The sequence shown here is derived from an EMBL/GenBank/DDBJ whole genome shotgun (WGS) entry which is preliminary data.</text>
</comment>
<protein>
    <submittedName>
        <fullName evidence="1">Uncharacterized protein</fullName>
    </submittedName>
</protein>
<keyword evidence="2" id="KW-1185">Reference proteome</keyword>
<accession>A0A9P5V5Z8</accession>
<feature type="non-terminal residue" evidence="1">
    <location>
        <position position="69"/>
    </location>
</feature>
<evidence type="ECO:0000313" key="1">
    <source>
        <dbReference type="EMBL" id="KAF9138864.1"/>
    </source>
</evidence>
<proteinExistence type="predicted"/>